<dbReference type="EMBL" id="BKCJ010004249">
    <property type="protein sequence ID" value="GEU59883.1"/>
    <property type="molecule type" value="Genomic_DNA"/>
</dbReference>
<reference evidence="3" key="1">
    <citation type="journal article" date="2019" name="Sci. Rep.">
        <title>Draft genome of Tanacetum cinerariifolium, the natural source of mosquito coil.</title>
        <authorList>
            <person name="Yamashiro T."/>
            <person name="Shiraishi A."/>
            <person name="Satake H."/>
            <person name="Nakayama K."/>
        </authorList>
    </citation>
    <scope>NUCLEOTIDE SEQUENCE</scope>
</reference>
<dbReference type="InterPro" id="IPR056924">
    <property type="entry name" value="SH3_Tf2-1"/>
</dbReference>
<dbReference type="SUPFAM" id="SSF53098">
    <property type="entry name" value="Ribonuclease H-like"/>
    <property type="match status" value="1"/>
</dbReference>
<proteinExistence type="predicted"/>
<dbReference type="InterPro" id="IPR036397">
    <property type="entry name" value="RNaseH_sf"/>
</dbReference>
<keyword evidence="3" id="KW-0675">Receptor</keyword>
<accession>A0A6L2LDN3</accession>
<dbReference type="PANTHER" id="PTHR46148:SF52">
    <property type="entry name" value="OS04G0603800 PROTEIN"/>
    <property type="match status" value="1"/>
</dbReference>
<keyword evidence="1" id="KW-0812">Transmembrane</keyword>
<comment type="caution">
    <text evidence="3">The sequence shown here is derived from an EMBL/GenBank/DDBJ whole genome shotgun (WGS) entry which is preliminary data.</text>
</comment>
<feature type="non-terminal residue" evidence="3">
    <location>
        <position position="1"/>
    </location>
</feature>
<keyword evidence="3" id="KW-0808">Transferase</keyword>
<keyword evidence="3" id="KW-0418">Kinase</keyword>
<dbReference type="Pfam" id="PF24626">
    <property type="entry name" value="SH3_Tf2-1"/>
    <property type="match status" value="1"/>
</dbReference>
<organism evidence="3">
    <name type="scientific">Tanacetum cinerariifolium</name>
    <name type="common">Dalmatian daisy</name>
    <name type="synonym">Chrysanthemum cinerariifolium</name>
    <dbReference type="NCBI Taxonomy" id="118510"/>
    <lineage>
        <taxon>Eukaryota</taxon>
        <taxon>Viridiplantae</taxon>
        <taxon>Streptophyta</taxon>
        <taxon>Embryophyta</taxon>
        <taxon>Tracheophyta</taxon>
        <taxon>Spermatophyta</taxon>
        <taxon>Magnoliopsida</taxon>
        <taxon>eudicotyledons</taxon>
        <taxon>Gunneridae</taxon>
        <taxon>Pentapetalae</taxon>
        <taxon>asterids</taxon>
        <taxon>campanulids</taxon>
        <taxon>Asterales</taxon>
        <taxon>Asteraceae</taxon>
        <taxon>Asteroideae</taxon>
        <taxon>Anthemideae</taxon>
        <taxon>Anthemidinae</taxon>
        <taxon>Tanacetum</taxon>
    </lineage>
</organism>
<keyword evidence="1" id="KW-0472">Membrane</keyword>
<feature type="domain" description="Tf2-1-like SH3-like" evidence="2">
    <location>
        <begin position="139"/>
        <end position="187"/>
    </location>
</feature>
<feature type="transmembrane region" description="Helical" evidence="1">
    <location>
        <begin position="32"/>
        <end position="49"/>
    </location>
</feature>
<sequence length="260" mass="29048">FWVCRFNTTYLIDGYGVLKVLGRYDVSIIMDMAYPCLQFLGSTVIIVMVNRLTKYAYFRALPTSFNAHKLAEVILEIVVKHHGIPKTIISDRDPIFPLSAIPYPPGSSKVAAVDELLVEHRTSNLMWGICQPYRQITLAKRLSNKLAKRYCGPYKVEACVGKVAYRLAQPASSKIHSVFHVSILKAFVGSDSVEVAGLPEELQDGQPVEQPLTISYPTYNLEGKVDFEDGGNDTLRDGQNIRKSKRVPVAPTWHTDFVTG</sequence>
<evidence type="ECO:0000259" key="2">
    <source>
        <dbReference type="Pfam" id="PF24626"/>
    </source>
</evidence>
<dbReference type="AlphaFoldDB" id="A0A6L2LDN3"/>
<dbReference type="PANTHER" id="PTHR46148">
    <property type="entry name" value="CHROMO DOMAIN-CONTAINING PROTEIN"/>
    <property type="match status" value="1"/>
</dbReference>
<evidence type="ECO:0000256" key="1">
    <source>
        <dbReference type="SAM" id="Phobius"/>
    </source>
</evidence>
<evidence type="ECO:0000313" key="3">
    <source>
        <dbReference type="EMBL" id="GEU59883.1"/>
    </source>
</evidence>
<protein>
    <submittedName>
        <fullName evidence="3">Putative LRR receptor-like serine/threonine-protein kinase</fullName>
    </submittedName>
</protein>
<dbReference type="Gene3D" id="3.30.420.10">
    <property type="entry name" value="Ribonuclease H-like superfamily/Ribonuclease H"/>
    <property type="match status" value="1"/>
</dbReference>
<dbReference type="InterPro" id="IPR012337">
    <property type="entry name" value="RNaseH-like_sf"/>
</dbReference>
<dbReference type="GO" id="GO:0003676">
    <property type="term" value="F:nucleic acid binding"/>
    <property type="evidence" value="ECO:0007669"/>
    <property type="project" value="InterPro"/>
</dbReference>
<gene>
    <name evidence="3" type="ORF">Tci_031861</name>
</gene>
<keyword evidence="1" id="KW-1133">Transmembrane helix</keyword>
<name>A0A6L2LDN3_TANCI</name>
<dbReference type="GO" id="GO:0016301">
    <property type="term" value="F:kinase activity"/>
    <property type="evidence" value="ECO:0007669"/>
    <property type="project" value="UniProtKB-KW"/>
</dbReference>